<protein>
    <recommendedName>
        <fullName evidence="4">Enhancer of rudimentary homolog</fullName>
    </recommendedName>
</protein>
<dbReference type="OrthoDB" id="7887808at2759"/>
<reference evidence="2" key="1">
    <citation type="submission" date="2021-02" db="EMBL/GenBank/DDBJ databases">
        <authorList>
            <person name="Dougan E. K."/>
            <person name="Rhodes N."/>
            <person name="Thang M."/>
            <person name="Chan C."/>
        </authorList>
    </citation>
    <scope>NUCLEOTIDE SEQUENCE</scope>
</reference>
<dbReference type="InterPro" id="IPR035912">
    <property type="entry name" value="EHR_sf"/>
</dbReference>
<evidence type="ECO:0008006" key="4">
    <source>
        <dbReference type="Google" id="ProtNLM"/>
    </source>
</evidence>
<sequence>MDDVCQMYEQMMKMDMGSKQQVKYTVEDLWSFIDRLRDIAIMIYDSQVGEYLPHNREWAKNQAADSTLVIPCISVQCSVLTMMASTT</sequence>
<proteinExistence type="inferred from homology"/>
<dbReference type="Gene3D" id="3.30.2260.10">
    <property type="entry name" value="Enhancer of rudimentary"/>
    <property type="match status" value="1"/>
</dbReference>
<accession>A0A812IBH7</accession>
<name>A0A812IBH7_9DINO</name>
<comment type="similarity">
    <text evidence="1">Belongs to the E(R) family.</text>
</comment>
<dbReference type="PANTHER" id="PTHR12373">
    <property type="entry name" value="ENHANCER OF RUDIMENTARY ERH"/>
    <property type="match status" value="1"/>
</dbReference>
<dbReference type="EMBL" id="CAJNDS010000200">
    <property type="protein sequence ID" value="CAE7026352.1"/>
    <property type="molecule type" value="Genomic_DNA"/>
</dbReference>
<comment type="caution">
    <text evidence="2">The sequence shown here is derived from an EMBL/GenBank/DDBJ whole genome shotgun (WGS) entry which is preliminary data.</text>
</comment>
<keyword evidence="3" id="KW-1185">Reference proteome</keyword>
<dbReference type="SUPFAM" id="SSF143875">
    <property type="entry name" value="ERH-like"/>
    <property type="match status" value="1"/>
</dbReference>
<dbReference type="Pfam" id="PF01133">
    <property type="entry name" value="ER"/>
    <property type="match status" value="1"/>
</dbReference>
<dbReference type="Proteomes" id="UP000604046">
    <property type="component" value="Unassembled WGS sequence"/>
</dbReference>
<gene>
    <name evidence="2" type="ORF">SNAT2548_LOCUS3249</name>
</gene>
<dbReference type="PANTHER" id="PTHR12373:SF0">
    <property type="entry name" value="ENHANCER OF RUDIMENTARY HOMOLOG"/>
    <property type="match status" value="1"/>
</dbReference>
<evidence type="ECO:0000313" key="3">
    <source>
        <dbReference type="Proteomes" id="UP000604046"/>
    </source>
</evidence>
<evidence type="ECO:0000313" key="2">
    <source>
        <dbReference type="EMBL" id="CAE7026352.1"/>
    </source>
</evidence>
<dbReference type="InterPro" id="IPR000781">
    <property type="entry name" value="ERH"/>
</dbReference>
<evidence type="ECO:0000256" key="1">
    <source>
        <dbReference type="ARBA" id="ARBA00007491"/>
    </source>
</evidence>
<organism evidence="2 3">
    <name type="scientific">Symbiodinium natans</name>
    <dbReference type="NCBI Taxonomy" id="878477"/>
    <lineage>
        <taxon>Eukaryota</taxon>
        <taxon>Sar</taxon>
        <taxon>Alveolata</taxon>
        <taxon>Dinophyceae</taxon>
        <taxon>Suessiales</taxon>
        <taxon>Symbiodiniaceae</taxon>
        <taxon>Symbiodinium</taxon>
    </lineage>
</organism>
<dbReference type="AlphaFoldDB" id="A0A812IBH7"/>